<comment type="function">
    <text evidence="6">One of the primary rRNA binding proteins, it binds specifically to the 5'-end of 16S ribosomal RNA.</text>
</comment>
<name>A0A2X1JE83_ECOLX</name>
<keyword evidence="4 6" id="KW-0689">Ribosomal protein</keyword>
<dbReference type="Proteomes" id="UP000250561">
    <property type="component" value="Unassembled WGS sequence"/>
</dbReference>
<dbReference type="InterPro" id="IPR000266">
    <property type="entry name" value="Ribosomal_uS17"/>
</dbReference>
<comment type="subunit">
    <text evidence="6">Part of the 30S ribosomal subunit.</text>
</comment>
<evidence type="ECO:0000256" key="5">
    <source>
        <dbReference type="ARBA" id="ARBA00023274"/>
    </source>
</evidence>
<dbReference type="NCBIfam" id="NF004123">
    <property type="entry name" value="PRK05610.1"/>
    <property type="match status" value="1"/>
</dbReference>
<evidence type="ECO:0000256" key="1">
    <source>
        <dbReference type="ARBA" id="ARBA00010254"/>
    </source>
</evidence>
<protein>
    <recommendedName>
        <fullName evidence="6">Small ribosomal subunit protein uS17</fullName>
    </recommendedName>
</protein>
<dbReference type="InterPro" id="IPR019979">
    <property type="entry name" value="Ribosomal_uS17_CS"/>
</dbReference>
<dbReference type="AlphaFoldDB" id="A0A2X1JE83"/>
<evidence type="ECO:0000313" key="9">
    <source>
        <dbReference type="Proteomes" id="UP000250561"/>
    </source>
</evidence>
<dbReference type="SUPFAM" id="SSF50249">
    <property type="entry name" value="Nucleic acid-binding proteins"/>
    <property type="match status" value="1"/>
</dbReference>
<gene>
    <name evidence="6 8" type="primary">rpsQ</name>
    <name evidence="8" type="ORF">NCTC11126_02761</name>
</gene>
<dbReference type="InterPro" id="IPR019984">
    <property type="entry name" value="Ribosomal_uS17_bact/chlr"/>
</dbReference>
<keyword evidence="2 6" id="KW-0699">rRNA-binding</keyword>
<dbReference type="GO" id="GO:0022627">
    <property type="term" value="C:cytosolic small ribosomal subunit"/>
    <property type="evidence" value="ECO:0007669"/>
    <property type="project" value="UniProtKB-UniRule"/>
</dbReference>
<dbReference type="GO" id="GO:0019843">
    <property type="term" value="F:rRNA binding"/>
    <property type="evidence" value="ECO:0007669"/>
    <property type="project" value="UniProtKB-UniRule"/>
</dbReference>
<dbReference type="InterPro" id="IPR012340">
    <property type="entry name" value="NA-bd_OB-fold"/>
</dbReference>
<dbReference type="PRINTS" id="PR00973">
    <property type="entry name" value="RIBOSOMALS17"/>
</dbReference>
<evidence type="ECO:0000256" key="3">
    <source>
        <dbReference type="ARBA" id="ARBA00022884"/>
    </source>
</evidence>
<dbReference type="FunFam" id="2.40.50.140:FF:000014">
    <property type="entry name" value="30S ribosomal protein S17"/>
    <property type="match status" value="1"/>
</dbReference>
<dbReference type="EMBL" id="UARS01000006">
    <property type="protein sequence ID" value="SPW45497.1"/>
    <property type="molecule type" value="Genomic_DNA"/>
</dbReference>
<evidence type="ECO:0000256" key="4">
    <source>
        <dbReference type="ARBA" id="ARBA00022980"/>
    </source>
</evidence>
<dbReference type="HAMAP" id="MF_01345_B">
    <property type="entry name" value="Ribosomal_uS17_B"/>
    <property type="match status" value="1"/>
</dbReference>
<dbReference type="PANTHER" id="PTHR10744:SF1">
    <property type="entry name" value="SMALL RIBOSOMAL SUBUNIT PROTEIN US17M"/>
    <property type="match status" value="1"/>
</dbReference>
<keyword evidence="3 6" id="KW-0694">RNA-binding</keyword>
<proteinExistence type="inferred from homology"/>
<keyword evidence="5 6" id="KW-0687">Ribonucleoprotein</keyword>
<evidence type="ECO:0000256" key="6">
    <source>
        <dbReference type="HAMAP-Rule" id="MF_01345"/>
    </source>
</evidence>
<dbReference type="PROSITE" id="PS00056">
    <property type="entry name" value="RIBOSOMAL_S17"/>
    <property type="match status" value="1"/>
</dbReference>
<reference evidence="8 9" key="1">
    <citation type="submission" date="2018-06" db="EMBL/GenBank/DDBJ databases">
        <authorList>
            <consortium name="Pathogen Informatics"/>
            <person name="Doyle S."/>
        </authorList>
    </citation>
    <scope>NUCLEOTIDE SEQUENCE [LARGE SCALE GENOMIC DNA]</scope>
    <source>
        <strain evidence="8 9">NCTC11126</strain>
    </source>
</reference>
<evidence type="ECO:0000256" key="7">
    <source>
        <dbReference type="RuleBase" id="RU003872"/>
    </source>
</evidence>
<evidence type="ECO:0000313" key="8">
    <source>
        <dbReference type="EMBL" id="SPW45497.1"/>
    </source>
</evidence>
<dbReference type="Pfam" id="PF00366">
    <property type="entry name" value="Ribosomal_S17"/>
    <property type="match status" value="1"/>
</dbReference>
<dbReference type="PANTHER" id="PTHR10744">
    <property type="entry name" value="40S RIBOSOMAL PROTEIN S11 FAMILY MEMBER"/>
    <property type="match status" value="1"/>
</dbReference>
<sequence>MTDKIRTLQGRVVSDKMEKSIVVAIERFVKHPIYGKFIKRTTKLHVHDENNECGIGDVVEIRECRPLSKTKILDAGSRCRESGSVIQYTLSIRINGSEMSRLFFLPISLKRCYNAAPSIWGFLTT</sequence>
<dbReference type="NCBIfam" id="TIGR03635">
    <property type="entry name" value="uS17_bact"/>
    <property type="match status" value="1"/>
</dbReference>
<organism evidence="8 9">
    <name type="scientific">Escherichia coli</name>
    <dbReference type="NCBI Taxonomy" id="562"/>
    <lineage>
        <taxon>Bacteria</taxon>
        <taxon>Pseudomonadati</taxon>
        <taxon>Pseudomonadota</taxon>
        <taxon>Gammaproteobacteria</taxon>
        <taxon>Enterobacterales</taxon>
        <taxon>Enterobacteriaceae</taxon>
        <taxon>Escherichia</taxon>
    </lineage>
</organism>
<dbReference type="GO" id="GO:0003735">
    <property type="term" value="F:structural constituent of ribosome"/>
    <property type="evidence" value="ECO:0007669"/>
    <property type="project" value="UniProtKB-UniRule"/>
</dbReference>
<dbReference type="CDD" id="cd00364">
    <property type="entry name" value="Ribosomal_uS17"/>
    <property type="match status" value="1"/>
</dbReference>
<evidence type="ECO:0000256" key="2">
    <source>
        <dbReference type="ARBA" id="ARBA00022730"/>
    </source>
</evidence>
<dbReference type="GO" id="GO:0006412">
    <property type="term" value="P:translation"/>
    <property type="evidence" value="ECO:0007669"/>
    <property type="project" value="UniProtKB-UniRule"/>
</dbReference>
<dbReference type="Gene3D" id="2.40.50.140">
    <property type="entry name" value="Nucleic acid-binding proteins"/>
    <property type="match status" value="1"/>
</dbReference>
<comment type="similarity">
    <text evidence="1 6 7">Belongs to the universal ribosomal protein uS17 family.</text>
</comment>
<accession>A0A2X1JE83</accession>